<gene>
    <name evidence="1" type="ORF">E2C01_049282</name>
</gene>
<reference evidence="1 2" key="1">
    <citation type="submission" date="2019-05" db="EMBL/GenBank/DDBJ databases">
        <title>Another draft genome of Portunus trituberculatus and its Hox gene families provides insights of decapod evolution.</title>
        <authorList>
            <person name="Jeong J.-H."/>
            <person name="Song I."/>
            <person name="Kim S."/>
            <person name="Choi T."/>
            <person name="Kim D."/>
            <person name="Ryu S."/>
            <person name="Kim W."/>
        </authorList>
    </citation>
    <scope>NUCLEOTIDE SEQUENCE [LARGE SCALE GENOMIC DNA]</scope>
    <source>
        <tissue evidence="1">Muscle</tissue>
    </source>
</reference>
<accession>A0A5B7GCM5</accession>
<dbReference type="Proteomes" id="UP000324222">
    <property type="component" value="Unassembled WGS sequence"/>
</dbReference>
<evidence type="ECO:0000313" key="1">
    <source>
        <dbReference type="EMBL" id="MPC55349.1"/>
    </source>
</evidence>
<organism evidence="1 2">
    <name type="scientific">Portunus trituberculatus</name>
    <name type="common">Swimming crab</name>
    <name type="synonym">Neptunus trituberculatus</name>
    <dbReference type="NCBI Taxonomy" id="210409"/>
    <lineage>
        <taxon>Eukaryota</taxon>
        <taxon>Metazoa</taxon>
        <taxon>Ecdysozoa</taxon>
        <taxon>Arthropoda</taxon>
        <taxon>Crustacea</taxon>
        <taxon>Multicrustacea</taxon>
        <taxon>Malacostraca</taxon>
        <taxon>Eumalacostraca</taxon>
        <taxon>Eucarida</taxon>
        <taxon>Decapoda</taxon>
        <taxon>Pleocyemata</taxon>
        <taxon>Brachyura</taxon>
        <taxon>Eubrachyura</taxon>
        <taxon>Portunoidea</taxon>
        <taxon>Portunidae</taxon>
        <taxon>Portuninae</taxon>
        <taxon>Portunus</taxon>
    </lineage>
</organism>
<dbReference type="EMBL" id="VSRR010013092">
    <property type="protein sequence ID" value="MPC55349.1"/>
    <property type="molecule type" value="Genomic_DNA"/>
</dbReference>
<comment type="caution">
    <text evidence="1">The sequence shown here is derived from an EMBL/GenBank/DDBJ whole genome shotgun (WGS) entry which is preliminary data.</text>
</comment>
<evidence type="ECO:0000313" key="2">
    <source>
        <dbReference type="Proteomes" id="UP000324222"/>
    </source>
</evidence>
<protein>
    <submittedName>
        <fullName evidence="1">Uncharacterized protein</fullName>
    </submittedName>
</protein>
<keyword evidence="2" id="KW-1185">Reference proteome</keyword>
<sequence>MMTVWGLRCLARIAQAEKRKEIINTVLASGCGLQTSKWAVGSQWTGSDAAVSLHVTKITAYRTKRGEGQKFYAASDFGGDSDTTCCIRNFTKFLVFIRVLHNS</sequence>
<name>A0A5B7GCM5_PORTR</name>
<dbReference type="AlphaFoldDB" id="A0A5B7GCM5"/>
<proteinExistence type="predicted"/>